<dbReference type="AlphaFoldDB" id="A0A183G6G1"/>
<sequence>MNIEDLAKDGEKGKPLKKKGYDDVEISDLSDSGNYDMQLYVPALIVLFNQFDKFSELHEVTETTNRVCPVHGATSLRDYCVNNNLIDK</sequence>
<proteinExistence type="predicted"/>
<dbReference type="WBParaSite" id="HPBE_0001728601-mRNA-1">
    <property type="protein sequence ID" value="HPBE_0001728601-mRNA-1"/>
    <property type="gene ID" value="HPBE_0001728601"/>
</dbReference>
<dbReference type="Proteomes" id="UP000050761">
    <property type="component" value="Unassembled WGS sequence"/>
</dbReference>
<gene>
    <name evidence="1" type="ORF">HPBE_LOCUS17285</name>
</gene>
<evidence type="ECO:0000313" key="3">
    <source>
        <dbReference type="WBParaSite" id="HPBE_0001728601-mRNA-1"/>
    </source>
</evidence>
<name>A0A183G6G1_HELPZ</name>
<dbReference type="EMBL" id="UZAH01029916">
    <property type="protein sequence ID" value="VDP08452.1"/>
    <property type="molecule type" value="Genomic_DNA"/>
</dbReference>
<evidence type="ECO:0000313" key="2">
    <source>
        <dbReference type="Proteomes" id="UP000050761"/>
    </source>
</evidence>
<reference evidence="3" key="2">
    <citation type="submission" date="2019-09" db="UniProtKB">
        <authorList>
            <consortium name="WormBaseParasite"/>
        </authorList>
    </citation>
    <scope>IDENTIFICATION</scope>
</reference>
<evidence type="ECO:0000313" key="1">
    <source>
        <dbReference type="EMBL" id="VDP08452.1"/>
    </source>
</evidence>
<accession>A0A183G6G1</accession>
<protein>
    <submittedName>
        <fullName evidence="3">Transposase</fullName>
    </submittedName>
</protein>
<reference evidence="1 2" key="1">
    <citation type="submission" date="2018-11" db="EMBL/GenBank/DDBJ databases">
        <authorList>
            <consortium name="Pathogen Informatics"/>
        </authorList>
    </citation>
    <scope>NUCLEOTIDE SEQUENCE [LARGE SCALE GENOMIC DNA]</scope>
</reference>
<organism evidence="2 3">
    <name type="scientific">Heligmosomoides polygyrus</name>
    <name type="common">Parasitic roundworm</name>
    <dbReference type="NCBI Taxonomy" id="6339"/>
    <lineage>
        <taxon>Eukaryota</taxon>
        <taxon>Metazoa</taxon>
        <taxon>Ecdysozoa</taxon>
        <taxon>Nematoda</taxon>
        <taxon>Chromadorea</taxon>
        <taxon>Rhabditida</taxon>
        <taxon>Rhabditina</taxon>
        <taxon>Rhabditomorpha</taxon>
        <taxon>Strongyloidea</taxon>
        <taxon>Heligmosomidae</taxon>
        <taxon>Heligmosomoides</taxon>
    </lineage>
</organism>
<keyword evidence="2" id="KW-1185">Reference proteome</keyword>
<accession>A0A3P8A5B7</accession>